<comment type="caution">
    <text evidence="1">The sequence shown here is derived from an EMBL/GenBank/DDBJ whole genome shotgun (WGS) entry which is preliminary data.</text>
</comment>
<protein>
    <submittedName>
        <fullName evidence="1">Uncharacterized protein</fullName>
    </submittedName>
</protein>
<name>A0ABD0LML8_9CAEN</name>
<proteinExistence type="predicted"/>
<dbReference type="EMBL" id="JACVVK020000036">
    <property type="protein sequence ID" value="KAK7500550.1"/>
    <property type="molecule type" value="Genomic_DNA"/>
</dbReference>
<dbReference type="Proteomes" id="UP001519460">
    <property type="component" value="Unassembled WGS sequence"/>
</dbReference>
<accession>A0ABD0LML8</accession>
<reference evidence="1 2" key="1">
    <citation type="journal article" date="2023" name="Sci. Data">
        <title>Genome assembly of the Korean intertidal mud-creeper Batillaria attramentaria.</title>
        <authorList>
            <person name="Patra A.K."/>
            <person name="Ho P.T."/>
            <person name="Jun S."/>
            <person name="Lee S.J."/>
            <person name="Kim Y."/>
            <person name="Won Y.J."/>
        </authorList>
    </citation>
    <scope>NUCLEOTIDE SEQUENCE [LARGE SCALE GENOMIC DNA]</scope>
    <source>
        <strain evidence="1">Wonlab-2016</strain>
    </source>
</reference>
<keyword evidence="2" id="KW-1185">Reference proteome</keyword>
<sequence length="108" mass="12172">MQSHELRYNLSSSFSVVCLPRAKFSPSVSRDGKLTANKSIFSAQPTPHPGWVVERNTVLARYTNTKQGKQKDKRSAIVGRALWEKLKRDYGGCERARALVTKLPPRQS</sequence>
<gene>
    <name evidence="1" type="ORF">BaRGS_00008125</name>
</gene>
<evidence type="ECO:0000313" key="2">
    <source>
        <dbReference type="Proteomes" id="UP001519460"/>
    </source>
</evidence>
<organism evidence="1 2">
    <name type="scientific">Batillaria attramentaria</name>
    <dbReference type="NCBI Taxonomy" id="370345"/>
    <lineage>
        <taxon>Eukaryota</taxon>
        <taxon>Metazoa</taxon>
        <taxon>Spiralia</taxon>
        <taxon>Lophotrochozoa</taxon>
        <taxon>Mollusca</taxon>
        <taxon>Gastropoda</taxon>
        <taxon>Caenogastropoda</taxon>
        <taxon>Sorbeoconcha</taxon>
        <taxon>Cerithioidea</taxon>
        <taxon>Batillariidae</taxon>
        <taxon>Batillaria</taxon>
    </lineage>
</organism>
<evidence type="ECO:0000313" key="1">
    <source>
        <dbReference type="EMBL" id="KAK7500550.1"/>
    </source>
</evidence>
<dbReference type="AlphaFoldDB" id="A0ABD0LML8"/>